<reference evidence="7 8" key="1">
    <citation type="journal article" date="2013" name="PLoS Genet.">
        <title>Genomic mechanisms accounting for the adaptation to parasitism in nematode-trapping fungi.</title>
        <authorList>
            <person name="Meerupati T."/>
            <person name="Andersson K.M."/>
            <person name="Friman E."/>
            <person name="Kumar D."/>
            <person name="Tunlid A."/>
            <person name="Ahren D."/>
        </authorList>
    </citation>
    <scope>NUCLEOTIDE SEQUENCE [LARGE SCALE GENOMIC DNA]</scope>
    <source>
        <strain evidence="7 8">CBS 200.50</strain>
    </source>
</reference>
<dbReference type="GO" id="GO:0005634">
    <property type="term" value="C:nucleus"/>
    <property type="evidence" value="ECO:0007669"/>
    <property type="project" value="UniProtKB-SubCell"/>
</dbReference>
<feature type="region of interest" description="Disordered" evidence="4">
    <location>
        <begin position="1"/>
        <end position="41"/>
    </location>
</feature>
<feature type="region of interest" description="Disordered" evidence="4">
    <location>
        <begin position="504"/>
        <end position="525"/>
    </location>
</feature>
<evidence type="ECO:0008006" key="9">
    <source>
        <dbReference type="Google" id="ProtNLM"/>
    </source>
</evidence>
<sequence length="953" mass="108013">MIRGGLGGGVSDNSTKPSQSGPEKNLGQPTLPASTSSSSSSSSPLTFLCSLLRSPPSSASHFVALLPSSSRFRVPRIQKLQFVLFKRKPVHFLPTPEIHDEDQEVWVIDATGEIFTEYDDYLARMSFYKSKRFICEITGHSGLDFFGALESELAGSKDVEESFPDALKGPILKKVQFQTIPRIDNLVDLIYDFFKSDFFPGEQVIATLHNNDKTEGQIREKTSFPEQRNAQGEISKPAVANYTVSLINRGSEITLTGDDLCRDRRIFTKAMLRAFIKNTVHREAWNGAPWLVKDSYARRYSITQSIPKHLQRGSTVAERKAMLAVRKMRAEQGFSLTIAGTGPGLSPDPTPPKPKKGKQKDAEGKQSILSLSSTGILKIQTVPEPPKPPPKPVIKYPIEDLTIMPSVNSKKRPTLKRLHEAVPTKKLSEESVPLLLETWVFLNVYCEPFLIDSFTFDDYIDALFYNEDHQECALLVEIHCSMLKALVDGGDEGKVKIAGILDLDSEDDEEDSEEEEEEDLPMQTRRSSARFNLLSKAATNGHGDNQNPVWLELIRKREFQHGGWETIIVGLFGQISANTQFKPLATEILRYFSPLGEEPNLLTARGQYRDLDINTKIKIIQLLQKLTFETSIVRNYMEECGEAMTRLRKDKIEHQKTRKVYIEELKTLEDERRQLMPENESSSPVRETEGEGDTKMSNGYDTPELDNEGEDSDSSRPAIRRPSNRAAERKRKREQEKEKEEANAKLQESMQKYKRACLAVDKAKAKIRQEEAAIAELDSDLRESDCARLRLLGRDRFWNRYWFFERNGMPYAGIPTSSTADSGYAMGRLWLQGASGEEQKEFLDLDRVVNNDTNDGTKVSMSIKERRKKEEGNAALRGPEKWAYIDDPEDLQLLLDWLDVKGERELKLKKELEIYKEYMFSAMEARQKYLSPPDSNQGGEVVVRMSTRTKSVA</sequence>
<dbReference type="InterPro" id="IPR013136">
    <property type="entry name" value="WSTF_Acf1_Cbp146"/>
</dbReference>
<dbReference type="Pfam" id="PF10537">
    <property type="entry name" value="WAC_Acf1_DNA_bd"/>
    <property type="match status" value="1"/>
</dbReference>
<dbReference type="OrthoDB" id="332390at2759"/>
<feature type="compositionally biased region" description="Acidic residues" evidence="4">
    <location>
        <begin position="504"/>
        <end position="520"/>
    </location>
</feature>
<evidence type="ECO:0000313" key="7">
    <source>
        <dbReference type="EMBL" id="EPS38252.1"/>
    </source>
</evidence>
<dbReference type="PANTHER" id="PTHR32075:SF6">
    <property type="entry name" value="ISWI CHROMATIN-REMODELING COMPLEX SUBUNIT YPL216W-RELATED"/>
    <property type="match status" value="1"/>
</dbReference>
<dbReference type="PANTHER" id="PTHR32075">
    <property type="entry name" value="ISWI CHROMATIN-REMODELING COMPLEX SUBUNIT YPL216W-RELATED"/>
    <property type="match status" value="1"/>
</dbReference>
<dbReference type="PROSITE" id="PS51136">
    <property type="entry name" value="WAC"/>
    <property type="match status" value="1"/>
</dbReference>
<feature type="region of interest" description="Disordered" evidence="4">
    <location>
        <begin position="336"/>
        <end position="365"/>
    </location>
</feature>
<evidence type="ECO:0000256" key="4">
    <source>
        <dbReference type="SAM" id="MobiDB-lite"/>
    </source>
</evidence>
<dbReference type="STRING" id="1284197.S8BSN0"/>
<feature type="compositionally biased region" description="Polar residues" evidence="4">
    <location>
        <begin position="11"/>
        <end position="22"/>
    </location>
</feature>
<evidence type="ECO:0000259" key="5">
    <source>
        <dbReference type="PROSITE" id="PS50827"/>
    </source>
</evidence>
<dbReference type="GO" id="GO:0031509">
    <property type="term" value="P:subtelomeric heterochromatin formation"/>
    <property type="evidence" value="ECO:0007669"/>
    <property type="project" value="TreeGrafter"/>
</dbReference>
<feature type="region of interest" description="Disordered" evidence="4">
    <location>
        <begin position="930"/>
        <end position="953"/>
    </location>
</feature>
<evidence type="ECO:0000256" key="1">
    <source>
        <dbReference type="ARBA" id="ARBA00004123"/>
    </source>
</evidence>
<evidence type="ECO:0000256" key="3">
    <source>
        <dbReference type="PROSITE-ProRule" id="PRU00475"/>
    </source>
</evidence>
<dbReference type="HOGENOM" id="CLU_002631_1_0_1"/>
<name>S8BSN0_DACHA</name>
<feature type="compositionally biased region" description="Gly residues" evidence="4">
    <location>
        <begin position="1"/>
        <end position="10"/>
    </location>
</feature>
<dbReference type="EMBL" id="AQGS01000575">
    <property type="protein sequence ID" value="EPS38252.1"/>
    <property type="molecule type" value="Genomic_DNA"/>
</dbReference>
<feature type="domain" description="DDT" evidence="5">
    <location>
        <begin position="429"/>
        <end position="492"/>
    </location>
</feature>
<reference evidence="8" key="2">
    <citation type="submission" date="2013-04" db="EMBL/GenBank/DDBJ databases">
        <title>Genomic mechanisms accounting for the adaptation to parasitism in nematode-trapping fungi.</title>
        <authorList>
            <person name="Ahren D.G."/>
        </authorList>
    </citation>
    <scope>NUCLEOTIDE SEQUENCE [LARGE SCALE GENOMIC DNA]</scope>
    <source>
        <strain evidence="8">CBS 200.50</strain>
    </source>
</reference>
<dbReference type="GO" id="GO:0000781">
    <property type="term" value="C:chromosome, telomeric region"/>
    <property type="evidence" value="ECO:0007669"/>
    <property type="project" value="GOC"/>
</dbReference>
<dbReference type="Pfam" id="PF15613">
    <property type="entry name" value="WSD"/>
    <property type="match status" value="1"/>
</dbReference>
<evidence type="ECO:0000313" key="8">
    <source>
        <dbReference type="Proteomes" id="UP000015100"/>
    </source>
</evidence>
<feature type="compositionally biased region" description="Basic residues" evidence="4">
    <location>
        <begin position="718"/>
        <end position="732"/>
    </location>
</feature>
<dbReference type="InterPro" id="IPR028941">
    <property type="entry name" value="WHIM2_dom"/>
</dbReference>
<feature type="compositionally biased region" description="Acidic residues" evidence="4">
    <location>
        <begin position="703"/>
        <end position="712"/>
    </location>
</feature>
<dbReference type="Pfam" id="PF02791">
    <property type="entry name" value="DDT"/>
    <property type="match status" value="1"/>
</dbReference>
<evidence type="ECO:0000259" key="6">
    <source>
        <dbReference type="PROSITE" id="PS51136"/>
    </source>
</evidence>
<evidence type="ECO:0000256" key="2">
    <source>
        <dbReference type="ARBA" id="ARBA00023242"/>
    </source>
</evidence>
<keyword evidence="2 3" id="KW-0539">Nucleus</keyword>
<protein>
    <recommendedName>
        <fullName evidence="9">DDT domain-containing protein</fullName>
    </recommendedName>
</protein>
<dbReference type="OMA" id="FVEVHCA"/>
<dbReference type="Proteomes" id="UP000015100">
    <property type="component" value="Unassembled WGS sequence"/>
</dbReference>
<organism evidence="7 8">
    <name type="scientific">Dactylellina haptotyla (strain CBS 200.50)</name>
    <name type="common">Nematode-trapping fungus</name>
    <name type="synonym">Monacrosporium haptotylum</name>
    <dbReference type="NCBI Taxonomy" id="1284197"/>
    <lineage>
        <taxon>Eukaryota</taxon>
        <taxon>Fungi</taxon>
        <taxon>Dikarya</taxon>
        <taxon>Ascomycota</taxon>
        <taxon>Pezizomycotina</taxon>
        <taxon>Orbiliomycetes</taxon>
        <taxon>Orbiliales</taxon>
        <taxon>Orbiliaceae</taxon>
        <taxon>Dactylellina</taxon>
    </lineage>
</organism>
<accession>S8BSN0</accession>
<dbReference type="eggNOG" id="KOG1245">
    <property type="taxonomic scope" value="Eukaryota"/>
</dbReference>
<dbReference type="PROSITE" id="PS50827">
    <property type="entry name" value="DDT"/>
    <property type="match status" value="1"/>
</dbReference>
<feature type="compositionally biased region" description="Basic and acidic residues" evidence="4">
    <location>
        <begin position="733"/>
        <end position="743"/>
    </location>
</feature>
<dbReference type="AlphaFoldDB" id="S8BSN0"/>
<feature type="domain" description="WAC" evidence="6">
    <location>
        <begin position="103"/>
        <end position="213"/>
    </location>
</feature>
<proteinExistence type="predicted"/>
<gene>
    <name evidence="7" type="ORF">H072_7939</name>
</gene>
<dbReference type="GO" id="GO:0000785">
    <property type="term" value="C:chromatin"/>
    <property type="evidence" value="ECO:0007669"/>
    <property type="project" value="UniProtKB-ARBA"/>
</dbReference>
<keyword evidence="8" id="KW-1185">Reference proteome</keyword>
<comment type="caution">
    <text evidence="7">The sequence shown here is derived from an EMBL/GenBank/DDBJ whole genome shotgun (WGS) entry which is preliminary data.</text>
</comment>
<dbReference type="InterPro" id="IPR018501">
    <property type="entry name" value="DDT_dom"/>
</dbReference>
<feature type="region of interest" description="Disordered" evidence="4">
    <location>
        <begin position="671"/>
        <end position="747"/>
    </location>
</feature>
<feature type="compositionally biased region" description="Low complexity" evidence="4">
    <location>
        <begin position="29"/>
        <end position="41"/>
    </location>
</feature>
<comment type="subcellular location">
    <subcellularLocation>
        <location evidence="1 3">Nucleus</location>
    </subcellularLocation>
</comment>